<reference evidence="1" key="2">
    <citation type="submission" date="2023-03" db="EMBL/GenBank/DDBJ databases">
        <authorList>
            <person name="Inwood S.N."/>
            <person name="Skelly J.G."/>
            <person name="Guhlin J."/>
            <person name="Harrop T.W.R."/>
            <person name="Goldson S.G."/>
            <person name="Dearden P.K."/>
        </authorList>
    </citation>
    <scope>NUCLEOTIDE SEQUENCE</scope>
    <source>
        <strain evidence="1">Irish</strain>
        <tissue evidence="1">Whole body</tissue>
    </source>
</reference>
<organism evidence="1 2">
    <name type="scientific">Microctonus aethiopoides</name>
    <dbReference type="NCBI Taxonomy" id="144406"/>
    <lineage>
        <taxon>Eukaryota</taxon>
        <taxon>Metazoa</taxon>
        <taxon>Ecdysozoa</taxon>
        <taxon>Arthropoda</taxon>
        <taxon>Hexapoda</taxon>
        <taxon>Insecta</taxon>
        <taxon>Pterygota</taxon>
        <taxon>Neoptera</taxon>
        <taxon>Endopterygota</taxon>
        <taxon>Hymenoptera</taxon>
        <taxon>Apocrita</taxon>
        <taxon>Ichneumonoidea</taxon>
        <taxon>Braconidae</taxon>
        <taxon>Euphorinae</taxon>
        <taxon>Microctonus</taxon>
    </lineage>
</organism>
<proteinExistence type="predicted"/>
<dbReference type="GO" id="GO:0005761">
    <property type="term" value="C:mitochondrial ribosome"/>
    <property type="evidence" value="ECO:0007669"/>
    <property type="project" value="InterPro"/>
</dbReference>
<dbReference type="Proteomes" id="UP001168990">
    <property type="component" value="Unassembled WGS sequence"/>
</dbReference>
<sequence>MRLTAILYHIKNKRPHGHVYRGKHRIVKPPTMEDLARLRCDFEREERNMLILRHPYLTLEQSRGYMKDIKPKTSLMEICRDYRNSRFQKHFTWNDQLIHLRSTDNWE</sequence>
<dbReference type="PANTHER" id="PTHR14520">
    <property type="entry name" value="MITOCHONDRIAL RIBOSOMAL PROTEIN 63"/>
    <property type="match status" value="1"/>
</dbReference>
<evidence type="ECO:0008006" key="3">
    <source>
        <dbReference type="Google" id="ProtNLM"/>
    </source>
</evidence>
<keyword evidence="2" id="KW-1185">Reference proteome</keyword>
<reference evidence="1" key="1">
    <citation type="journal article" date="2023" name="bioRxiv">
        <title>Scaffold-level genome assemblies of two parasitoid biocontrol wasps reveal the parthenogenesis mechanism and an associated novel virus.</title>
        <authorList>
            <person name="Inwood S."/>
            <person name="Skelly J."/>
            <person name="Guhlin J."/>
            <person name="Harrop T."/>
            <person name="Goldson S."/>
            <person name="Dearden P."/>
        </authorList>
    </citation>
    <scope>NUCLEOTIDE SEQUENCE</scope>
    <source>
        <strain evidence="1">Irish</strain>
        <tissue evidence="1">Whole body</tissue>
    </source>
</reference>
<comment type="caution">
    <text evidence="1">The sequence shown here is derived from an EMBL/GenBank/DDBJ whole genome shotgun (WGS) entry which is preliminary data.</text>
</comment>
<gene>
    <name evidence="1" type="ORF">PV328_009968</name>
</gene>
<evidence type="ECO:0000313" key="1">
    <source>
        <dbReference type="EMBL" id="KAK0159036.1"/>
    </source>
</evidence>
<dbReference type="AlphaFoldDB" id="A0AA39C6Z7"/>
<dbReference type="Pfam" id="PF14978">
    <property type="entry name" value="MRP-63"/>
    <property type="match status" value="1"/>
</dbReference>
<protein>
    <recommendedName>
        <fullName evidence="3">Ribosomal protein 63, mitochondrial</fullName>
    </recommendedName>
</protein>
<dbReference type="GO" id="GO:0032543">
    <property type="term" value="P:mitochondrial translation"/>
    <property type="evidence" value="ECO:0007669"/>
    <property type="project" value="TreeGrafter"/>
</dbReference>
<name>A0AA39C6Z7_9HYME</name>
<dbReference type="GO" id="GO:0003735">
    <property type="term" value="F:structural constituent of ribosome"/>
    <property type="evidence" value="ECO:0007669"/>
    <property type="project" value="TreeGrafter"/>
</dbReference>
<accession>A0AA39C6Z7</accession>
<evidence type="ECO:0000313" key="2">
    <source>
        <dbReference type="Proteomes" id="UP001168990"/>
    </source>
</evidence>
<dbReference type="InterPro" id="IPR016576">
    <property type="entry name" value="Ribosomal_mL63"/>
</dbReference>
<dbReference type="PANTHER" id="PTHR14520:SF4">
    <property type="entry name" value="LARGE RIBOSOMAL SUBUNIT PROTEIN ML63"/>
    <property type="match status" value="1"/>
</dbReference>
<dbReference type="EMBL" id="JAQQBS010001424">
    <property type="protein sequence ID" value="KAK0159036.1"/>
    <property type="molecule type" value="Genomic_DNA"/>
</dbReference>